<dbReference type="GO" id="GO:0016763">
    <property type="term" value="F:pentosyltransferase activity"/>
    <property type="evidence" value="ECO:0007669"/>
    <property type="project" value="TreeGrafter"/>
</dbReference>
<name>A0A1F5K7D7_9BACT</name>
<dbReference type="Proteomes" id="UP000179051">
    <property type="component" value="Unassembled WGS sequence"/>
</dbReference>
<dbReference type="Pfam" id="PF13231">
    <property type="entry name" value="PMT_2"/>
    <property type="match status" value="1"/>
</dbReference>
<feature type="transmembrane region" description="Helical" evidence="8">
    <location>
        <begin position="363"/>
        <end position="380"/>
    </location>
</feature>
<evidence type="ECO:0000256" key="5">
    <source>
        <dbReference type="ARBA" id="ARBA00022692"/>
    </source>
</evidence>
<accession>A0A1F5K7D7</accession>
<dbReference type="EMBL" id="MFDF01000002">
    <property type="protein sequence ID" value="OGE36571.1"/>
    <property type="molecule type" value="Genomic_DNA"/>
</dbReference>
<dbReference type="InterPro" id="IPR050297">
    <property type="entry name" value="LipidA_mod_glycosyltrf_83"/>
</dbReference>
<evidence type="ECO:0000256" key="1">
    <source>
        <dbReference type="ARBA" id="ARBA00004651"/>
    </source>
</evidence>
<feature type="transmembrane region" description="Helical" evidence="8">
    <location>
        <begin position="305"/>
        <end position="325"/>
    </location>
</feature>
<dbReference type="InterPro" id="IPR038731">
    <property type="entry name" value="RgtA/B/C-like"/>
</dbReference>
<evidence type="ECO:0000313" key="10">
    <source>
        <dbReference type="EMBL" id="OGE36571.1"/>
    </source>
</evidence>
<keyword evidence="7 8" id="KW-0472">Membrane</keyword>
<feature type="transmembrane region" description="Helical" evidence="8">
    <location>
        <begin position="133"/>
        <end position="152"/>
    </location>
</feature>
<feature type="transmembrane region" description="Helical" evidence="8">
    <location>
        <begin position="227"/>
        <end position="244"/>
    </location>
</feature>
<evidence type="ECO:0000256" key="4">
    <source>
        <dbReference type="ARBA" id="ARBA00022679"/>
    </source>
</evidence>
<evidence type="ECO:0000259" key="9">
    <source>
        <dbReference type="Pfam" id="PF13231"/>
    </source>
</evidence>
<feature type="transmembrane region" description="Helical" evidence="8">
    <location>
        <begin position="161"/>
        <end position="178"/>
    </location>
</feature>
<reference evidence="10 11" key="1">
    <citation type="journal article" date="2016" name="Nat. Commun.">
        <title>Thousands of microbial genomes shed light on interconnected biogeochemical processes in an aquifer system.</title>
        <authorList>
            <person name="Anantharaman K."/>
            <person name="Brown C.T."/>
            <person name="Hug L.A."/>
            <person name="Sharon I."/>
            <person name="Castelle C.J."/>
            <person name="Probst A.J."/>
            <person name="Thomas B.C."/>
            <person name="Singh A."/>
            <person name="Wilkins M.J."/>
            <person name="Karaoz U."/>
            <person name="Brodie E.L."/>
            <person name="Williams K.H."/>
            <person name="Hubbard S.S."/>
            <person name="Banfield J.F."/>
        </authorList>
    </citation>
    <scope>NUCLEOTIDE SEQUENCE [LARGE SCALE GENOMIC DNA]</scope>
</reference>
<keyword evidence="6 8" id="KW-1133">Transmembrane helix</keyword>
<evidence type="ECO:0000256" key="3">
    <source>
        <dbReference type="ARBA" id="ARBA00022676"/>
    </source>
</evidence>
<sequence>MIKIMKFFKLPMIYLFLILVLAFSVRLYKLDSPVADWHSWRQADTAAVSRNFYKEGFNPFYPKYDDMSGVAEIPNVNTERYRFVEFPIYNSLVYFAYLVNGGVDERLARLVSIIFSLGSLVFVSLITKKYFGLLTSLVAAFLFAVLPFNIFFSRVILPEPSLIFFSLGMFYFVDRWIFEQKFWLYIFGVLFTALALLTKPMAIFYLLPLIYSYLKKESRLFPIPDKYLLLLIPAVIPFLIWRMWMWQHPEGVPASSWLFNGNDIRFRPAFWWWILQDRFGREILSVAGSILFAIGLFVKPKPKEGMLLHLLALFSFIYLIVFATGNVTHDYYQTFIVPALVIFTARGFVLLLEGVPSFIPRLWTIPFALLLLPLMIYFGWREIKGLYQINNGVIVEAGKYADKILPKDAKVLAPYGGDTSFLYQINRPGFPYVYLPVDEMVKKYKLTHYVSVNRDDNTNFVLKNYKIIEDNPKFVIADLREKVNSQVQDDKK</sequence>
<evidence type="ECO:0000256" key="6">
    <source>
        <dbReference type="ARBA" id="ARBA00022989"/>
    </source>
</evidence>
<feature type="transmembrane region" description="Helical" evidence="8">
    <location>
        <begin position="279"/>
        <end position="298"/>
    </location>
</feature>
<feature type="transmembrane region" description="Helical" evidence="8">
    <location>
        <begin position="184"/>
        <end position="207"/>
    </location>
</feature>
<dbReference type="GO" id="GO:0005886">
    <property type="term" value="C:plasma membrane"/>
    <property type="evidence" value="ECO:0007669"/>
    <property type="project" value="UniProtKB-SubCell"/>
</dbReference>
<protein>
    <recommendedName>
        <fullName evidence="9">Glycosyltransferase RgtA/B/C/D-like domain-containing protein</fullName>
    </recommendedName>
</protein>
<feature type="transmembrane region" description="Helical" evidence="8">
    <location>
        <begin position="110"/>
        <end position="127"/>
    </location>
</feature>
<comment type="subcellular location">
    <subcellularLocation>
        <location evidence="1">Cell membrane</location>
        <topology evidence="1">Multi-pass membrane protein</topology>
    </subcellularLocation>
</comment>
<dbReference type="GO" id="GO:0009103">
    <property type="term" value="P:lipopolysaccharide biosynthetic process"/>
    <property type="evidence" value="ECO:0007669"/>
    <property type="project" value="UniProtKB-ARBA"/>
</dbReference>
<evidence type="ECO:0000256" key="7">
    <source>
        <dbReference type="ARBA" id="ARBA00023136"/>
    </source>
</evidence>
<dbReference type="AlphaFoldDB" id="A0A1F5K7D7"/>
<evidence type="ECO:0000256" key="8">
    <source>
        <dbReference type="SAM" id="Phobius"/>
    </source>
</evidence>
<comment type="caution">
    <text evidence="10">The sequence shown here is derived from an EMBL/GenBank/DDBJ whole genome shotgun (WGS) entry which is preliminary data.</text>
</comment>
<dbReference type="PANTHER" id="PTHR33908:SF11">
    <property type="entry name" value="MEMBRANE PROTEIN"/>
    <property type="match status" value="1"/>
</dbReference>
<feature type="domain" description="Glycosyltransferase RgtA/B/C/D-like" evidence="9">
    <location>
        <begin position="102"/>
        <end position="241"/>
    </location>
</feature>
<gene>
    <name evidence="10" type="ORF">A3E66_02880</name>
</gene>
<keyword evidence="5 8" id="KW-0812">Transmembrane</keyword>
<evidence type="ECO:0000256" key="2">
    <source>
        <dbReference type="ARBA" id="ARBA00022475"/>
    </source>
</evidence>
<organism evidence="10 11">
    <name type="scientific">Candidatus Daviesbacteria bacterium RIFCSPHIGHO2_12_FULL_37_16</name>
    <dbReference type="NCBI Taxonomy" id="1797778"/>
    <lineage>
        <taxon>Bacteria</taxon>
        <taxon>Candidatus Daviesiibacteriota</taxon>
    </lineage>
</organism>
<evidence type="ECO:0000313" key="11">
    <source>
        <dbReference type="Proteomes" id="UP000179051"/>
    </source>
</evidence>
<feature type="transmembrane region" description="Helical" evidence="8">
    <location>
        <begin position="86"/>
        <end position="103"/>
    </location>
</feature>
<keyword evidence="4" id="KW-0808">Transferase</keyword>
<keyword evidence="2" id="KW-1003">Cell membrane</keyword>
<dbReference type="PANTHER" id="PTHR33908">
    <property type="entry name" value="MANNOSYLTRANSFERASE YKCB-RELATED"/>
    <property type="match status" value="1"/>
</dbReference>
<proteinExistence type="predicted"/>
<keyword evidence="3" id="KW-0328">Glycosyltransferase</keyword>
<feature type="transmembrane region" description="Helical" evidence="8">
    <location>
        <begin position="331"/>
        <end position="351"/>
    </location>
</feature>